<dbReference type="Gene3D" id="3.60.21.10">
    <property type="match status" value="1"/>
</dbReference>
<evidence type="ECO:0000256" key="4">
    <source>
        <dbReference type="ARBA" id="ARBA00025742"/>
    </source>
</evidence>
<dbReference type="InterPro" id="IPR004843">
    <property type="entry name" value="Calcineurin-like_PHP"/>
</dbReference>
<accession>A0ABZ0D9T5</accession>
<keyword evidence="2" id="KW-0378">Hydrolase</keyword>
<dbReference type="InterPro" id="IPR050884">
    <property type="entry name" value="CNP_phosphodiesterase-III"/>
</dbReference>
<dbReference type="Pfam" id="PF00149">
    <property type="entry name" value="Metallophos"/>
    <property type="match status" value="1"/>
</dbReference>
<keyword evidence="3" id="KW-0408">Iron</keyword>
<comment type="similarity">
    <text evidence="4">Belongs to the cyclic nucleotide phosphodiesterase class-III family.</text>
</comment>
<feature type="domain" description="Calcineurin-like phosphoesterase" evidence="5">
    <location>
        <begin position="9"/>
        <end position="260"/>
    </location>
</feature>
<dbReference type="SUPFAM" id="SSF56300">
    <property type="entry name" value="Metallo-dependent phosphatases"/>
    <property type="match status" value="1"/>
</dbReference>
<evidence type="ECO:0000259" key="5">
    <source>
        <dbReference type="Pfam" id="PF00149"/>
    </source>
</evidence>
<evidence type="ECO:0000256" key="1">
    <source>
        <dbReference type="ARBA" id="ARBA00022723"/>
    </source>
</evidence>
<evidence type="ECO:0000313" key="7">
    <source>
        <dbReference type="Proteomes" id="UP001304534"/>
    </source>
</evidence>
<keyword evidence="1" id="KW-0479">Metal-binding</keyword>
<proteinExistence type="inferred from homology"/>
<reference evidence="6 7" key="1">
    <citation type="submission" date="2022-08" db="EMBL/GenBank/DDBJ databases">
        <title>Whole genome sequencing-based tracing of a 2022 introduction and outbreak of Xanthomonas hortorum pv. pelargonii.</title>
        <authorList>
            <person name="Iruegas-Bocardo F."/>
            <person name="Weisberg A.K."/>
            <person name="Riutta E.R."/>
            <person name="Kilday K."/>
            <person name="Bonkowski J.C."/>
            <person name="Creswell T."/>
            <person name="Daughtrey M.L."/>
            <person name="Rane K."/>
            <person name="Grunwald N.J."/>
            <person name="Chang J.H."/>
            <person name="Putnam M.L."/>
        </authorList>
    </citation>
    <scope>NUCLEOTIDE SEQUENCE [LARGE SCALE GENOMIC DNA]</scope>
    <source>
        <strain evidence="6 7">22-325</strain>
    </source>
</reference>
<organism evidence="6 7">
    <name type="scientific">Xanthomonas dyei</name>
    <dbReference type="NCBI Taxonomy" id="743699"/>
    <lineage>
        <taxon>Bacteria</taxon>
        <taxon>Pseudomonadati</taxon>
        <taxon>Pseudomonadota</taxon>
        <taxon>Gammaproteobacteria</taxon>
        <taxon>Lysobacterales</taxon>
        <taxon>Lysobacteraceae</taxon>
        <taxon>Xanthomonas</taxon>
    </lineage>
</organism>
<evidence type="ECO:0000313" key="6">
    <source>
        <dbReference type="EMBL" id="WOB27043.1"/>
    </source>
</evidence>
<dbReference type="RefSeq" id="WP_316690192.1">
    <property type="nucleotide sequence ID" value="NZ_CP103837.1"/>
</dbReference>
<dbReference type="Proteomes" id="UP001304534">
    <property type="component" value="Chromosome"/>
</dbReference>
<keyword evidence="7" id="KW-1185">Reference proteome</keyword>
<gene>
    <name evidence="6" type="ORF">NYR99_03415</name>
</gene>
<dbReference type="PANTHER" id="PTHR42988">
    <property type="entry name" value="PHOSPHOHYDROLASE"/>
    <property type="match status" value="1"/>
</dbReference>
<dbReference type="GeneID" id="95582888"/>
<evidence type="ECO:0000256" key="3">
    <source>
        <dbReference type="ARBA" id="ARBA00023004"/>
    </source>
</evidence>
<dbReference type="PANTHER" id="PTHR42988:SF2">
    <property type="entry name" value="CYCLIC NUCLEOTIDE PHOSPHODIESTERASE CBUA0032-RELATED"/>
    <property type="match status" value="1"/>
</dbReference>
<dbReference type="EMBL" id="CP103840">
    <property type="protein sequence ID" value="WOB27043.1"/>
    <property type="molecule type" value="Genomic_DNA"/>
</dbReference>
<evidence type="ECO:0000256" key="2">
    <source>
        <dbReference type="ARBA" id="ARBA00022801"/>
    </source>
</evidence>
<name>A0ABZ0D9T5_9XANT</name>
<sequence length="425" mass="47037">MATECTSIKLAIVSDMHYREYSVGEECRPATSQGGTGYDPIAALIKYVEGCEGTEDEWKADFLLCPGDITDRASKKGFLTGWGKLKSLKTALRAQHLIASTGNHEVDSRAESSHDTSGHVEIELDPIRALQETDDYPSSIWNGEDRRWVYWGRGYEFIQVSGVLFLLINSSHYHSTTRENEYERGRIGTHIVDMLRKEIASRVKQDGIKAFVALLHHPPVNHESLDVELGRIDMTNGSKLVEVLEESQVPWLVIHGHKHHGRLILAQGEVCQPVVFAAGSAGALMKGTHGLTTRLQAYLIELIVPDPDTSVLPILQGHVRALSWIDNSWKYATDVNHGIPDRCGFSSPPVDLSNLVRSVQDHIKNSGQSFVKWGELVDSIPQLKLLMPKQMDAIRSAFQKAGIKATWRPGAGLPSDLSLLTGVQP</sequence>
<dbReference type="InterPro" id="IPR029052">
    <property type="entry name" value="Metallo-depent_PP-like"/>
</dbReference>
<protein>
    <submittedName>
        <fullName evidence="6">Metallophosphoesterase</fullName>
    </submittedName>
</protein>